<dbReference type="GO" id="GO:0016987">
    <property type="term" value="F:sigma factor activity"/>
    <property type="evidence" value="ECO:0007669"/>
    <property type="project" value="UniProtKB-KW"/>
</dbReference>
<dbReference type="GO" id="GO:0003677">
    <property type="term" value="F:DNA binding"/>
    <property type="evidence" value="ECO:0007669"/>
    <property type="project" value="UniProtKB-KW"/>
</dbReference>
<dbReference type="InterPro" id="IPR014284">
    <property type="entry name" value="RNA_pol_sigma-70_dom"/>
</dbReference>
<dbReference type="SUPFAM" id="SSF88659">
    <property type="entry name" value="Sigma3 and sigma4 domains of RNA polymerase sigma factors"/>
    <property type="match status" value="1"/>
</dbReference>
<dbReference type="Pfam" id="PF08281">
    <property type="entry name" value="Sigma70_r4_2"/>
    <property type="match status" value="1"/>
</dbReference>
<accession>A0A5C5WNX3</accession>
<evidence type="ECO:0000259" key="6">
    <source>
        <dbReference type="Pfam" id="PF08281"/>
    </source>
</evidence>
<keyword evidence="8" id="KW-1185">Reference proteome</keyword>
<dbReference type="InterPro" id="IPR013324">
    <property type="entry name" value="RNA_pol_sigma_r3/r4-like"/>
</dbReference>
<comment type="caution">
    <text evidence="7">The sequence shown here is derived from an EMBL/GenBank/DDBJ whole genome shotgun (WGS) entry which is preliminary data.</text>
</comment>
<dbReference type="EMBL" id="SIHI01000009">
    <property type="protein sequence ID" value="TWT51925.1"/>
    <property type="molecule type" value="Genomic_DNA"/>
</dbReference>
<evidence type="ECO:0000313" key="8">
    <source>
        <dbReference type="Proteomes" id="UP000317243"/>
    </source>
</evidence>
<keyword evidence="4" id="KW-0238">DNA-binding</keyword>
<keyword evidence="3" id="KW-0731">Sigma factor</keyword>
<dbReference type="InterPro" id="IPR013325">
    <property type="entry name" value="RNA_pol_sigma_r2"/>
</dbReference>
<dbReference type="NCBIfam" id="TIGR02937">
    <property type="entry name" value="sigma70-ECF"/>
    <property type="match status" value="1"/>
</dbReference>
<evidence type="ECO:0000256" key="1">
    <source>
        <dbReference type="ARBA" id="ARBA00010641"/>
    </source>
</evidence>
<dbReference type="AlphaFoldDB" id="A0A5C5WNX3"/>
<evidence type="ECO:0000256" key="5">
    <source>
        <dbReference type="ARBA" id="ARBA00023163"/>
    </source>
</evidence>
<dbReference type="InterPro" id="IPR039425">
    <property type="entry name" value="RNA_pol_sigma-70-like"/>
</dbReference>
<dbReference type="Gene3D" id="1.10.10.10">
    <property type="entry name" value="Winged helix-like DNA-binding domain superfamily/Winged helix DNA-binding domain"/>
    <property type="match status" value="1"/>
</dbReference>
<comment type="similarity">
    <text evidence="1">Belongs to the sigma-70 factor family. ECF subfamily.</text>
</comment>
<sequence length="215" mass="24419">MFSNQSIQYEQLAEAAESGDQSALAELFELYKPRLQRMVELRLDRRLQRRVDSGDVVQDAYVNLQQKFSGYLKKRDLPLFLWFRLEVGQKLIDVHRHHLGVKMRDVGQEVSLHIGGVPSVASITLAEHLMGRLSTVSQAAMKAEVKIKVQDALNTMDENDREMLVLRHFEELSNSESALALGISPTAACNRYVRALKRLRQVFERMPGGIESLLG</sequence>
<dbReference type="Proteomes" id="UP000317243">
    <property type="component" value="Unassembled WGS sequence"/>
</dbReference>
<gene>
    <name evidence="7" type="ORF">KOR42_32070</name>
</gene>
<feature type="domain" description="RNA polymerase sigma factor 70 region 4 type 2" evidence="6">
    <location>
        <begin position="148"/>
        <end position="199"/>
    </location>
</feature>
<dbReference type="SUPFAM" id="SSF88946">
    <property type="entry name" value="Sigma2 domain of RNA polymerase sigma factors"/>
    <property type="match status" value="1"/>
</dbReference>
<keyword evidence="5" id="KW-0804">Transcription</keyword>
<dbReference type="RefSeq" id="WP_197441218.1">
    <property type="nucleotide sequence ID" value="NZ_SIHI01000009.1"/>
</dbReference>
<dbReference type="PANTHER" id="PTHR43133">
    <property type="entry name" value="RNA POLYMERASE ECF-TYPE SIGMA FACTO"/>
    <property type="match status" value="1"/>
</dbReference>
<dbReference type="CDD" id="cd06171">
    <property type="entry name" value="Sigma70_r4"/>
    <property type="match status" value="1"/>
</dbReference>
<evidence type="ECO:0000313" key="7">
    <source>
        <dbReference type="EMBL" id="TWT51925.1"/>
    </source>
</evidence>
<dbReference type="GO" id="GO:0006352">
    <property type="term" value="P:DNA-templated transcription initiation"/>
    <property type="evidence" value="ECO:0007669"/>
    <property type="project" value="InterPro"/>
</dbReference>
<dbReference type="InterPro" id="IPR036388">
    <property type="entry name" value="WH-like_DNA-bd_sf"/>
</dbReference>
<reference evidence="7 8" key="1">
    <citation type="submission" date="2019-02" db="EMBL/GenBank/DDBJ databases">
        <title>Deep-cultivation of Planctomycetes and their phenomic and genomic characterization uncovers novel biology.</title>
        <authorList>
            <person name="Wiegand S."/>
            <person name="Jogler M."/>
            <person name="Boedeker C."/>
            <person name="Pinto D."/>
            <person name="Vollmers J."/>
            <person name="Rivas-Marin E."/>
            <person name="Kohn T."/>
            <person name="Peeters S.H."/>
            <person name="Heuer A."/>
            <person name="Rast P."/>
            <person name="Oberbeckmann S."/>
            <person name="Bunk B."/>
            <person name="Jeske O."/>
            <person name="Meyerdierks A."/>
            <person name="Storesund J.E."/>
            <person name="Kallscheuer N."/>
            <person name="Luecker S."/>
            <person name="Lage O.M."/>
            <person name="Pohl T."/>
            <person name="Merkel B.J."/>
            <person name="Hornburger P."/>
            <person name="Mueller R.-W."/>
            <person name="Bruemmer F."/>
            <person name="Labrenz M."/>
            <person name="Spormann A.M."/>
            <person name="Op Den Camp H."/>
            <person name="Overmann J."/>
            <person name="Amann R."/>
            <person name="Jetten M.S.M."/>
            <person name="Mascher T."/>
            <person name="Medema M.H."/>
            <person name="Devos D.P."/>
            <person name="Kaster A.-K."/>
            <person name="Ovreas L."/>
            <person name="Rohde M."/>
            <person name="Galperin M.Y."/>
            <person name="Jogler C."/>
        </authorList>
    </citation>
    <scope>NUCLEOTIDE SEQUENCE [LARGE SCALE GENOMIC DNA]</scope>
    <source>
        <strain evidence="7 8">KOR42</strain>
    </source>
</reference>
<dbReference type="InterPro" id="IPR013249">
    <property type="entry name" value="RNA_pol_sigma70_r4_t2"/>
</dbReference>
<evidence type="ECO:0000256" key="3">
    <source>
        <dbReference type="ARBA" id="ARBA00023082"/>
    </source>
</evidence>
<proteinExistence type="inferred from homology"/>
<name>A0A5C5WNX3_9PLAN</name>
<protein>
    <submittedName>
        <fullName evidence="7">RNA polymerase sigma factor SigD</fullName>
    </submittedName>
</protein>
<organism evidence="7 8">
    <name type="scientific">Thalassoglobus neptunius</name>
    <dbReference type="NCBI Taxonomy" id="1938619"/>
    <lineage>
        <taxon>Bacteria</taxon>
        <taxon>Pseudomonadati</taxon>
        <taxon>Planctomycetota</taxon>
        <taxon>Planctomycetia</taxon>
        <taxon>Planctomycetales</taxon>
        <taxon>Planctomycetaceae</taxon>
        <taxon>Thalassoglobus</taxon>
    </lineage>
</organism>
<evidence type="ECO:0000256" key="2">
    <source>
        <dbReference type="ARBA" id="ARBA00023015"/>
    </source>
</evidence>
<dbReference type="Gene3D" id="1.10.1740.10">
    <property type="match status" value="1"/>
</dbReference>
<dbReference type="PANTHER" id="PTHR43133:SF8">
    <property type="entry name" value="RNA POLYMERASE SIGMA FACTOR HI_1459-RELATED"/>
    <property type="match status" value="1"/>
</dbReference>
<keyword evidence="2" id="KW-0805">Transcription regulation</keyword>
<evidence type="ECO:0000256" key="4">
    <source>
        <dbReference type="ARBA" id="ARBA00023125"/>
    </source>
</evidence>